<dbReference type="Pfam" id="PF00970">
    <property type="entry name" value="FAD_binding_6"/>
    <property type="match status" value="1"/>
</dbReference>
<keyword evidence="8" id="KW-0411">Iron-sulfur</keyword>
<dbReference type="Gene3D" id="3.40.50.80">
    <property type="entry name" value="Nucleotide-binding domain of ferredoxin-NADP reductase (FNR) module"/>
    <property type="match status" value="1"/>
</dbReference>
<dbReference type="KEGG" id="aup:AsAng_0040870"/>
<dbReference type="PANTHER" id="PTHR47354:SF8">
    <property type="entry name" value="1,2-PHENYLACETYL-COA EPOXIDASE, SUBUNIT E"/>
    <property type="match status" value="1"/>
</dbReference>
<keyword evidence="3" id="KW-0001">2Fe-2S</keyword>
<dbReference type="InterPro" id="IPR008333">
    <property type="entry name" value="Cbr1-like_FAD-bd_dom"/>
</dbReference>
<name>A0A915YHW4_9BACT</name>
<dbReference type="PANTHER" id="PTHR47354">
    <property type="entry name" value="NADH OXIDOREDUCTASE HCR"/>
    <property type="match status" value="1"/>
</dbReference>
<dbReference type="PRINTS" id="PR00371">
    <property type="entry name" value="FPNCR"/>
</dbReference>
<dbReference type="InterPro" id="IPR001709">
    <property type="entry name" value="Flavoprot_Pyr_Nucl_cyt_Rdtase"/>
</dbReference>
<feature type="domain" description="FAD-binding FR-type" evidence="10">
    <location>
        <begin position="4"/>
        <end position="109"/>
    </location>
</feature>
<dbReference type="GO" id="GO:0051537">
    <property type="term" value="F:2 iron, 2 sulfur cluster binding"/>
    <property type="evidence" value="ECO:0007669"/>
    <property type="project" value="UniProtKB-KW"/>
</dbReference>
<dbReference type="RefSeq" id="WP_264788631.1">
    <property type="nucleotide sequence ID" value="NZ_AP026867.1"/>
</dbReference>
<dbReference type="Gene3D" id="2.40.30.10">
    <property type="entry name" value="Translation factors"/>
    <property type="match status" value="1"/>
</dbReference>
<dbReference type="GO" id="GO:0050660">
    <property type="term" value="F:flavin adenine dinucleotide binding"/>
    <property type="evidence" value="ECO:0007669"/>
    <property type="project" value="TreeGrafter"/>
</dbReference>
<dbReference type="Pfam" id="PF00175">
    <property type="entry name" value="NAD_binding_1"/>
    <property type="match status" value="1"/>
</dbReference>
<dbReference type="SUPFAM" id="SSF63380">
    <property type="entry name" value="Riboflavin synthase domain-like"/>
    <property type="match status" value="1"/>
</dbReference>
<dbReference type="PROSITE" id="PS51384">
    <property type="entry name" value="FAD_FR"/>
    <property type="match status" value="1"/>
</dbReference>
<evidence type="ECO:0000256" key="4">
    <source>
        <dbReference type="ARBA" id="ARBA00022723"/>
    </source>
</evidence>
<evidence type="ECO:0000256" key="3">
    <source>
        <dbReference type="ARBA" id="ARBA00022714"/>
    </source>
</evidence>
<dbReference type="PROSITE" id="PS00197">
    <property type="entry name" value="2FE2S_FER_1"/>
    <property type="match status" value="1"/>
</dbReference>
<dbReference type="EMBL" id="AP026867">
    <property type="protein sequence ID" value="BDS13350.1"/>
    <property type="molecule type" value="Genomic_DNA"/>
</dbReference>
<sequence length="368" mass="41099">MADTNFYKLKVKGVQTDTDNAVVLSFDVPNNLKESFQYTHGQYVTLKFMFRGKQERRAYSLCSSPSMDKDLKIGVKRVFKGLVSNHINDNVTVGTEIEVMPPQGHFNTPLDANQTKDYFLLCSGSGVTPMLSILKSILEEEPKSQICLLYGNRNEDTIMFKEELDQLSKRYAGQLHVVHTLSRPKERKEGGIFGFFAKKVIDWEGLKGRIDAKTIKDIYNKYHRGNTAVECFMCGPQGMMRTAEDTFKGLGVEDKNIHIEWFVTEDNVTDGSKGNGIGAKAVVTMNGKKIELTLEPNESILDGLLRIDEDPPYSCMSGACSTCVCKIVSGEAEMERCLALSDDEVKNGYLLSCSAIPTTEEIEVNFDV</sequence>
<dbReference type="InterPro" id="IPR017938">
    <property type="entry name" value="Riboflavin_synthase-like_b-brl"/>
</dbReference>
<evidence type="ECO:0000313" key="12">
    <source>
        <dbReference type="Proteomes" id="UP001060919"/>
    </source>
</evidence>
<dbReference type="InterPro" id="IPR050415">
    <property type="entry name" value="MRET"/>
</dbReference>
<evidence type="ECO:0000256" key="8">
    <source>
        <dbReference type="ARBA" id="ARBA00023014"/>
    </source>
</evidence>
<protein>
    <submittedName>
        <fullName evidence="11">Ferredoxin--NADP reductase</fullName>
    </submittedName>
</protein>
<dbReference type="PROSITE" id="PS51085">
    <property type="entry name" value="2FE2S_FER_2"/>
    <property type="match status" value="1"/>
</dbReference>
<dbReference type="AlphaFoldDB" id="A0A915YHW4"/>
<proteinExistence type="predicted"/>
<dbReference type="GO" id="GO:0016491">
    <property type="term" value="F:oxidoreductase activity"/>
    <property type="evidence" value="ECO:0007669"/>
    <property type="project" value="UniProtKB-KW"/>
</dbReference>
<dbReference type="InterPro" id="IPR012675">
    <property type="entry name" value="Beta-grasp_dom_sf"/>
</dbReference>
<dbReference type="InterPro" id="IPR006058">
    <property type="entry name" value="2Fe2S_fd_BS"/>
</dbReference>
<keyword evidence="6" id="KW-0560">Oxidoreductase</keyword>
<evidence type="ECO:0000256" key="5">
    <source>
        <dbReference type="ARBA" id="ARBA00022827"/>
    </source>
</evidence>
<evidence type="ECO:0000256" key="1">
    <source>
        <dbReference type="ARBA" id="ARBA00001974"/>
    </source>
</evidence>
<accession>A0A915YHW4</accession>
<evidence type="ECO:0000256" key="6">
    <source>
        <dbReference type="ARBA" id="ARBA00023002"/>
    </source>
</evidence>
<dbReference type="InterPro" id="IPR039261">
    <property type="entry name" value="FNR_nucleotide-bd"/>
</dbReference>
<feature type="domain" description="2Fe-2S ferredoxin-type" evidence="9">
    <location>
        <begin position="279"/>
        <end position="368"/>
    </location>
</feature>
<dbReference type="SUPFAM" id="SSF54292">
    <property type="entry name" value="2Fe-2S ferredoxin-like"/>
    <property type="match status" value="1"/>
</dbReference>
<dbReference type="CDD" id="cd06214">
    <property type="entry name" value="PA_degradation_oxidoreductase_like"/>
    <property type="match status" value="1"/>
</dbReference>
<dbReference type="InterPro" id="IPR036010">
    <property type="entry name" value="2Fe-2S_ferredoxin-like_sf"/>
</dbReference>
<dbReference type="SUPFAM" id="SSF52343">
    <property type="entry name" value="Ferredoxin reductase-like, C-terminal NADP-linked domain"/>
    <property type="match status" value="1"/>
</dbReference>
<keyword evidence="12" id="KW-1185">Reference proteome</keyword>
<dbReference type="InterPro" id="IPR001041">
    <property type="entry name" value="2Fe-2S_ferredoxin-type"/>
</dbReference>
<dbReference type="GO" id="GO:0046872">
    <property type="term" value="F:metal ion binding"/>
    <property type="evidence" value="ECO:0007669"/>
    <property type="project" value="UniProtKB-KW"/>
</dbReference>
<comment type="cofactor">
    <cofactor evidence="1">
        <name>FAD</name>
        <dbReference type="ChEBI" id="CHEBI:57692"/>
    </cofactor>
</comment>
<keyword evidence="2" id="KW-0285">Flavoprotein</keyword>
<keyword evidence="7" id="KW-0408">Iron</keyword>
<evidence type="ECO:0000256" key="7">
    <source>
        <dbReference type="ARBA" id="ARBA00023004"/>
    </source>
</evidence>
<keyword evidence="5" id="KW-0274">FAD</keyword>
<keyword evidence="4" id="KW-0479">Metal-binding</keyword>
<reference evidence="11" key="1">
    <citation type="submission" date="2022-09" db="EMBL/GenBank/DDBJ databases">
        <title>Aureispira anguillicida sp. nov., isolated from Leptocephalus of Japanese eel Anguilla japonica.</title>
        <authorList>
            <person name="Yuasa K."/>
            <person name="Mekata T."/>
            <person name="Ikunari K."/>
        </authorList>
    </citation>
    <scope>NUCLEOTIDE SEQUENCE</scope>
    <source>
        <strain evidence="11">EL160426</strain>
    </source>
</reference>
<dbReference type="InterPro" id="IPR001433">
    <property type="entry name" value="OxRdtase_FAD/NAD-bd"/>
</dbReference>
<gene>
    <name evidence="11" type="ORF">AsAng_0040870</name>
</gene>
<evidence type="ECO:0000259" key="9">
    <source>
        <dbReference type="PROSITE" id="PS51085"/>
    </source>
</evidence>
<dbReference type="PRINTS" id="PR00406">
    <property type="entry name" value="CYTB5RDTASE"/>
</dbReference>
<dbReference type="Pfam" id="PF00111">
    <property type="entry name" value="Fer2"/>
    <property type="match status" value="1"/>
</dbReference>
<dbReference type="InterPro" id="IPR017927">
    <property type="entry name" value="FAD-bd_FR_type"/>
</dbReference>
<dbReference type="Gene3D" id="3.10.20.30">
    <property type="match status" value="1"/>
</dbReference>
<dbReference type="Proteomes" id="UP001060919">
    <property type="component" value="Chromosome"/>
</dbReference>
<evidence type="ECO:0000256" key="2">
    <source>
        <dbReference type="ARBA" id="ARBA00022630"/>
    </source>
</evidence>
<dbReference type="CDD" id="cd00207">
    <property type="entry name" value="fer2"/>
    <property type="match status" value="1"/>
</dbReference>
<evidence type="ECO:0000259" key="10">
    <source>
        <dbReference type="PROSITE" id="PS51384"/>
    </source>
</evidence>
<organism evidence="11 12">
    <name type="scientific">Aureispira anguillae</name>
    <dbReference type="NCBI Taxonomy" id="2864201"/>
    <lineage>
        <taxon>Bacteria</taxon>
        <taxon>Pseudomonadati</taxon>
        <taxon>Bacteroidota</taxon>
        <taxon>Saprospiria</taxon>
        <taxon>Saprospirales</taxon>
        <taxon>Saprospiraceae</taxon>
        <taxon>Aureispira</taxon>
    </lineage>
</organism>
<evidence type="ECO:0000313" key="11">
    <source>
        <dbReference type="EMBL" id="BDS13350.1"/>
    </source>
</evidence>